<dbReference type="PANTHER" id="PTHR33198">
    <property type="entry name" value="ANK_REP_REGION DOMAIN-CONTAINING PROTEIN-RELATED"/>
    <property type="match status" value="1"/>
</dbReference>
<dbReference type="EMBL" id="AHAT01010126">
    <property type="status" value="NOT_ANNOTATED_CDS"/>
    <property type="molecule type" value="Genomic_DNA"/>
</dbReference>
<protein>
    <recommendedName>
        <fullName evidence="4">Retrotransposon gag domain-containing protein</fullName>
    </recommendedName>
</protein>
<keyword evidence="3" id="KW-1185">Reference proteome</keyword>
<dbReference type="AlphaFoldDB" id="W5MQL1"/>
<dbReference type="HOGENOM" id="CLU_035540_0_1_1"/>
<dbReference type="Ensembl" id="ENSLOCT00000010685.1">
    <property type="protein sequence ID" value="ENSLOCP00000010670.1"/>
    <property type="gene ID" value="ENSLOCG00000008765.1"/>
</dbReference>
<dbReference type="OMA" id="PHEREKK"/>
<reference evidence="2" key="2">
    <citation type="submission" date="2025-08" db="UniProtKB">
        <authorList>
            <consortium name="Ensembl"/>
        </authorList>
    </citation>
    <scope>IDENTIFICATION</scope>
</reference>
<reference evidence="2" key="3">
    <citation type="submission" date="2025-09" db="UniProtKB">
        <authorList>
            <consortium name="Ensembl"/>
        </authorList>
    </citation>
    <scope>IDENTIFICATION</scope>
</reference>
<name>W5MQL1_LEPOC</name>
<evidence type="ECO:0000313" key="3">
    <source>
        <dbReference type="Proteomes" id="UP000018468"/>
    </source>
</evidence>
<dbReference type="Proteomes" id="UP000018468">
    <property type="component" value="Linkage group LG9"/>
</dbReference>
<dbReference type="STRING" id="7918.ENSLOCP00000010670"/>
<feature type="chain" id="PRO_5004868126" description="Retrotransposon gag domain-containing protein" evidence="1">
    <location>
        <begin position="23"/>
        <end position="148"/>
    </location>
</feature>
<dbReference type="Bgee" id="ENSLOCG00000008765">
    <property type="expression patterns" value="Expressed in testis and 4 other cell types or tissues"/>
</dbReference>
<dbReference type="PANTHER" id="PTHR33198:SF20">
    <property type="entry name" value="RETROTRANSPOSON GAG DOMAIN-CONTAINING PROTEIN"/>
    <property type="match status" value="1"/>
</dbReference>
<accession>W5MQL1</accession>
<dbReference type="InParanoid" id="W5MQL1"/>
<sequence length="148" mass="16941">PDAVRRATLLHCICASVQLIFANLPGEKGTYEQTVAALDAYFTQRRNLVLERHKFRQRTQSQDESVDAFVNALREPAKSCYFGVLEANMLRDQLVEKCAHKRLRDTLLQEEGLTLERALTVARIHEAAQAESRMLPDHSDKLFVQFKN</sequence>
<evidence type="ECO:0008006" key="4">
    <source>
        <dbReference type="Google" id="ProtNLM"/>
    </source>
</evidence>
<feature type="signal peptide" evidence="1">
    <location>
        <begin position="1"/>
        <end position="22"/>
    </location>
</feature>
<dbReference type="EMBL" id="AHAT01010127">
    <property type="status" value="NOT_ANNOTATED_CDS"/>
    <property type="molecule type" value="Genomic_DNA"/>
</dbReference>
<evidence type="ECO:0000313" key="2">
    <source>
        <dbReference type="Ensembl" id="ENSLOCP00000010670.1"/>
    </source>
</evidence>
<reference evidence="3" key="1">
    <citation type="submission" date="2011-12" db="EMBL/GenBank/DDBJ databases">
        <title>The Draft Genome of Lepisosteus oculatus.</title>
        <authorList>
            <consortium name="The Broad Institute Genome Assembly &amp; Analysis Group"/>
            <consortium name="Computational R&amp;D Group"/>
            <consortium name="and Sequencing Platform"/>
            <person name="Di Palma F."/>
            <person name="Alfoldi J."/>
            <person name="Johnson J."/>
            <person name="Berlin A."/>
            <person name="Gnerre S."/>
            <person name="Jaffe D."/>
            <person name="MacCallum I."/>
            <person name="Young S."/>
            <person name="Walker B.J."/>
            <person name="Lander E.S."/>
            <person name="Lindblad-Toh K."/>
        </authorList>
    </citation>
    <scope>NUCLEOTIDE SEQUENCE [LARGE SCALE GENOMIC DNA]</scope>
</reference>
<organism evidence="2 3">
    <name type="scientific">Lepisosteus oculatus</name>
    <name type="common">Spotted gar</name>
    <dbReference type="NCBI Taxonomy" id="7918"/>
    <lineage>
        <taxon>Eukaryota</taxon>
        <taxon>Metazoa</taxon>
        <taxon>Chordata</taxon>
        <taxon>Craniata</taxon>
        <taxon>Vertebrata</taxon>
        <taxon>Euteleostomi</taxon>
        <taxon>Actinopterygii</taxon>
        <taxon>Neopterygii</taxon>
        <taxon>Holostei</taxon>
        <taxon>Semionotiformes</taxon>
        <taxon>Lepisosteidae</taxon>
        <taxon>Lepisosteus</taxon>
    </lineage>
</organism>
<keyword evidence="1" id="KW-0732">Signal</keyword>
<proteinExistence type="predicted"/>
<evidence type="ECO:0000256" key="1">
    <source>
        <dbReference type="SAM" id="SignalP"/>
    </source>
</evidence>
<dbReference type="GeneTree" id="ENSGT01030000235011"/>